<dbReference type="PANTHER" id="PTHR18929">
    <property type="entry name" value="PROTEIN DISULFIDE ISOMERASE"/>
    <property type="match status" value="1"/>
</dbReference>
<evidence type="ECO:0000256" key="3">
    <source>
        <dbReference type="ARBA" id="ARBA00006347"/>
    </source>
</evidence>
<name>A0ABP0NUS6_9DINO</name>
<dbReference type="EMBL" id="CAXAMM010031112">
    <property type="protein sequence ID" value="CAK9067557.1"/>
    <property type="molecule type" value="Genomic_DNA"/>
</dbReference>
<accession>A0ABP0NUS6</accession>
<evidence type="ECO:0000256" key="1">
    <source>
        <dbReference type="ARBA" id="ARBA00001182"/>
    </source>
</evidence>
<evidence type="ECO:0000313" key="11">
    <source>
        <dbReference type="Proteomes" id="UP001642464"/>
    </source>
</evidence>
<sequence>MIKKMMTTLKKEKGLVDMNEVMGLRQAAEALKPDAPAGGDGGAVKKGKGGQLSDVREASEEMERKRQLRREELKKEEAKRKEIARKDKEKKKRRLEAEKLRKEKKKVEEEERRKVAAKLAEEKRRQREVERLRQVATPLFSWGQSKEQIRMSISIPGLQKDSVNVTLDADRITVYAADWQKRRYLLDFELRGFIEPSNSSWSEEETAGRLEGLLVTLRKSLVHRWDRLAQNHSAVKNFLRKDWVQDDGEVEEEQEEVELPSGPNVKKVSSSGVQRLLEKRSLVVLAPRFPWCDKCKEKDREFVKAAKGSRDVEHLDTVAFASMDAREEKHWARKYNVTCDDTCELLLFKSDEEEPYVVPGKRFSEELQVECYKHLLPVVSTINDRAQFERLKGAFDTAIIGFFRQEKSSDAWFPRFQQAARALRGHALFGAVFRGHTPSTMGIEWEGDWDSSGHETRPLVLLFKPKEERHVEFTGELTLEKLSHFSKVLSLPLLSPYTPESRQKYIELKVPLAMLWLDGEDEAHPASRAAREVAERLAHRFSGQLVFVTLNTTRDGFLLRPFGLDPRAPPLFGLASEESTEAQRFAWRQTGDHWLQPSFEGLESFCQAFLNGSLEASHESGVLPESYKWPGPGSVEEVVWTTFRSSVRESEHLLLELYSPYRPQHRTHLVVLDLVAEALAKLTTIKVARMDTANNYVLPEFALKDKEKSSSIFFRLGPQRWRRFAPKTARLEELPAQMLKFLHREMKGNFDLPERLAWVKEEAWKRIRRLKALEKDYEKKMQDEWMQKEIEEFERYKRLGKFDSLNL</sequence>
<feature type="compositionally biased region" description="Basic and acidic residues" evidence="8">
    <location>
        <begin position="54"/>
        <end position="87"/>
    </location>
</feature>
<feature type="domain" description="CS" evidence="9">
    <location>
        <begin position="135"/>
        <end position="229"/>
    </location>
</feature>
<proteinExistence type="inferred from homology"/>
<feature type="region of interest" description="Disordered" evidence="8">
    <location>
        <begin position="27"/>
        <end position="94"/>
    </location>
</feature>
<keyword evidence="11" id="KW-1185">Reference proteome</keyword>
<dbReference type="InterPro" id="IPR007052">
    <property type="entry name" value="CS_dom"/>
</dbReference>
<protein>
    <recommendedName>
        <fullName evidence="4">protein disulfide-isomerase</fullName>
        <ecNumber evidence="4">5.3.4.1</ecNumber>
    </recommendedName>
</protein>
<dbReference type="InterPro" id="IPR008978">
    <property type="entry name" value="HSP20-like_chaperone"/>
</dbReference>
<dbReference type="EC" id="5.3.4.1" evidence="4"/>
<dbReference type="SUPFAM" id="SSF52833">
    <property type="entry name" value="Thioredoxin-like"/>
    <property type="match status" value="3"/>
</dbReference>
<dbReference type="CDD" id="cd06463">
    <property type="entry name" value="p23_like"/>
    <property type="match status" value="1"/>
</dbReference>
<comment type="caution">
    <text evidence="10">The sequence shown here is derived from an EMBL/GenBank/DDBJ whole genome shotgun (WGS) entry which is preliminary data.</text>
</comment>
<organism evidence="10 11">
    <name type="scientific">Durusdinium trenchii</name>
    <dbReference type="NCBI Taxonomy" id="1381693"/>
    <lineage>
        <taxon>Eukaryota</taxon>
        <taxon>Sar</taxon>
        <taxon>Alveolata</taxon>
        <taxon>Dinophyceae</taxon>
        <taxon>Suessiales</taxon>
        <taxon>Symbiodiniaceae</taxon>
        <taxon>Durusdinium</taxon>
    </lineage>
</organism>
<dbReference type="Gene3D" id="3.40.30.10">
    <property type="entry name" value="Glutaredoxin"/>
    <property type="match status" value="3"/>
</dbReference>
<comment type="subcellular location">
    <subcellularLocation>
        <location evidence="2">Endoplasmic reticulum lumen</location>
    </subcellularLocation>
</comment>
<comment type="catalytic activity">
    <reaction evidence="1">
        <text>Catalyzes the rearrangement of -S-S- bonds in proteins.</text>
        <dbReference type="EC" id="5.3.4.1"/>
    </reaction>
</comment>
<evidence type="ECO:0000256" key="4">
    <source>
        <dbReference type="ARBA" id="ARBA00012723"/>
    </source>
</evidence>
<dbReference type="PROSITE" id="PS51203">
    <property type="entry name" value="CS"/>
    <property type="match status" value="1"/>
</dbReference>
<reference evidence="10 11" key="1">
    <citation type="submission" date="2024-02" db="EMBL/GenBank/DDBJ databases">
        <authorList>
            <person name="Chen Y."/>
            <person name="Shah S."/>
            <person name="Dougan E. K."/>
            <person name="Thang M."/>
            <person name="Chan C."/>
        </authorList>
    </citation>
    <scope>NUCLEOTIDE SEQUENCE [LARGE SCALE GENOMIC DNA]</scope>
</reference>
<dbReference type="CDD" id="cd02961">
    <property type="entry name" value="PDI_a_family"/>
    <property type="match status" value="1"/>
</dbReference>
<evidence type="ECO:0000256" key="7">
    <source>
        <dbReference type="ARBA" id="ARBA00023284"/>
    </source>
</evidence>
<evidence type="ECO:0000256" key="2">
    <source>
        <dbReference type="ARBA" id="ARBA00004319"/>
    </source>
</evidence>
<evidence type="ECO:0000256" key="5">
    <source>
        <dbReference type="ARBA" id="ARBA00022824"/>
    </source>
</evidence>
<keyword evidence="6" id="KW-0413">Isomerase</keyword>
<keyword evidence="7" id="KW-0676">Redox-active center</keyword>
<evidence type="ECO:0000259" key="9">
    <source>
        <dbReference type="PROSITE" id="PS51203"/>
    </source>
</evidence>
<dbReference type="Gene3D" id="2.60.40.790">
    <property type="match status" value="1"/>
</dbReference>
<evidence type="ECO:0000313" key="10">
    <source>
        <dbReference type="EMBL" id="CAK9067557.1"/>
    </source>
</evidence>
<evidence type="ECO:0000256" key="8">
    <source>
        <dbReference type="SAM" id="MobiDB-lite"/>
    </source>
</evidence>
<dbReference type="CDD" id="cd02981">
    <property type="entry name" value="PDI_b_family"/>
    <property type="match status" value="1"/>
</dbReference>
<dbReference type="PANTHER" id="PTHR18929:SF132">
    <property type="entry name" value="PROTEIN DISULFIDE-ISOMERASE A3"/>
    <property type="match status" value="1"/>
</dbReference>
<dbReference type="Pfam" id="PF04969">
    <property type="entry name" value="CS"/>
    <property type="match status" value="1"/>
</dbReference>
<dbReference type="SUPFAM" id="SSF49764">
    <property type="entry name" value="HSP20-like chaperones"/>
    <property type="match status" value="1"/>
</dbReference>
<dbReference type="CDD" id="cd02982">
    <property type="entry name" value="PDI_b'_family"/>
    <property type="match status" value="1"/>
</dbReference>
<gene>
    <name evidence="10" type="ORF">SCF082_LOCUS34180</name>
</gene>
<dbReference type="Proteomes" id="UP001642464">
    <property type="component" value="Unassembled WGS sequence"/>
</dbReference>
<dbReference type="Pfam" id="PF13848">
    <property type="entry name" value="Thioredoxin_6"/>
    <property type="match status" value="1"/>
</dbReference>
<comment type="similarity">
    <text evidence="3">Belongs to the protein disulfide isomerase family.</text>
</comment>
<evidence type="ECO:0000256" key="6">
    <source>
        <dbReference type="ARBA" id="ARBA00023235"/>
    </source>
</evidence>
<keyword evidence="5" id="KW-0256">Endoplasmic reticulum</keyword>
<dbReference type="InterPro" id="IPR036249">
    <property type="entry name" value="Thioredoxin-like_sf"/>
</dbReference>